<dbReference type="GO" id="GO:0005737">
    <property type="term" value="C:cytoplasm"/>
    <property type="evidence" value="ECO:0007669"/>
    <property type="project" value="TreeGrafter"/>
</dbReference>
<keyword evidence="2 3" id="KW-0663">Pyridoxal phosphate</keyword>
<reference evidence="6 7" key="1">
    <citation type="submission" date="2017-05" db="EMBL/GenBank/DDBJ databases">
        <title>Thiocyanate degradation by Thiohalobacter thiocyanaticus FOKN1.</title>
        <authorList>
            <person name="Oshiki M."/>
            <person name="Fukushima T."/>
            <person name="Kawano S."/>
            <person name="Nakagawa J."/>
        </authorList>
    </citation>
    <scope>NUCLEOTIDE SEQUENCE [LARGE SCALE GENOMIC DNA]</scope>
    <source>
        <strain evidence="6 7">FOKN1</strain>
    </source>
</reference>
<dbReference type="CDD" id="cd00614">
    <property type="entry name" value="CGS_like"/>
    <property type="match status" value="1"/>
</dbReference>
<dbReference type="GO" id="GO:0071268">
    <property type="term" value="P:homocysteine biosynthetic process"/>
    <property type="evidence" value="ECO:0007669"/>
    <property type="project" value="InterPro"/>
</dbReference>
<dbReference type="GO" id="GO:0071266">
    <property type="term" value="P:'de novo' L-methionine biosynthetic process"/>
    <property type="evidence" value="ECO:0007669"/>
    <property type="project" value="UniProtKB-UniRule"/>
</dbReference>
<dbReference type="Proteomes" id="UP000218765">
    <property type="component" value="Chromosome"/>
</dbReference>
<keyword evidence="3" id="KW-0028">Amino-acid biosynthesis</keyword>
<comment type="catalytic activity">
    <reaction evidence="3">
        <text>O-succinyl-L-homoserine + hydrogen sulfide = L-homocysteine + succinate</text>
        <dbReference type="Rhea" id="RHEA:27826"/>
        <dbReference type="ChEBI" id="CHEBI:29919"/>
        <dbReference type="ChEBI" id="CHEBI:30031"/>
        <dbReference type="ChEBI" id="CHEBI:57661"/>
        <dbReference type="ChEBI" id="CHEBI:58199"/>
    </reaction>
</comment>
<name>A0A1Z4VQN4_9GAMM</name>
<dbReference type="PANTHER" id="PTHR11808">
    <property type="entry name" value="TRANS-SULFURATION ENZYME FAMILY MEMBER"/>
    <property type="match status" value="1"/>
</dbReference>
<evidence type="ECO:0000256" key="5">
    <source>
        <dbReference type="RuleBase" id="RU362118"/>
    </source>
</evidence>
<dbReference type="GO" id="GO:0019346">
    <property type="term" value="P:transsulfuration"/>
    <property type="evidence" value="ECO:0007669"/>
    <property type="project" value="InterPro"/>
</dbReference>
<keyword evidence="3" id="KW-0808">Transferase</keyword>
<dbReference type="InterPro" id="IPR015424">
    <property type="entry name" value="PyrdxlP-dep_Trfase"/>
</dbReference>
<dbReference type="InterPro" id="IPR000277">
    <property type="entry name" value="Cys/Met-Metab_PyrdxlP-dep_enz"/>
</dbReference>
<dbReference type="InterPro" id="IPR054542">
    <property type="entry name" value="Cys_met_metab_PP"/>
</dbReference>
<dbReference type="FunFam" id="3.90.1150.10:FF:000033">
    <property type="entry name" value="Cystathionine gamma-synthase"/>
    <property type="match status" value="1"/>
</dbReference>
<dbReference type="UniPathway" id="UPA00051">
    <property type="reaction ID" value="UER00449"/>
</dbReference>
<dbReference type="InterPro" id="IPR015421">
    <property type="entry name" value="PyrdxlP-dep_Trfase_major"/>
</dbReference>
<evidence type="ECO:0000256" key="1">
    <source>
        <dbReference type="ARBA" id="ARBA00001933"/>
    </source>
</evidence>
<dbReference type="PANTHER" id="PTHR11808:SF80">
    <property type="entry name" value="CYSTATHIONINE GAMMA-LYASE"/>
    <property type="match status" value="1"/>
</dbReference>
<dbReference type="GO" id="GO:0030170">
    <property type="term" value="F:pyridoxal phosphate binding"/>
    <property type="evidence" value="ECO:0007669"/>
    <property type="project" value="UniProtKB-UniRule"/>
</dbReference>
<accession>A0A1Z4VQN4</accession>
<keyword evidence="3" id="KW-0486">Methionine biosynthesis</keyword>
<organism evidence="6 7">
    <name type="scientific">Thiohalobacter thiocyanaticus</name>
    <dbReference type="NCBI Taxonomy" id="585455"/>
    <lineage>
        <taxon>Bacteria</taxon>
        <taxon>Pseudomonadati</taxon>
        <taxon>Pseudomonadota</taxon>
        <taxon>Gammaproteobacteria</taxon>
        <taxon>Thiohalobacterales</taxon>
        <taxon>Thiohalobacteraceae</taxon>
        <taxon>Thiohalobacter</taxon>
    </lineage>
</organism>
<dbReference type="AlphaFoldDB" id="A0A1Z4VQN4"/>
<evidence type="ECO:0000256" key="3">
    <source>
        <dbReference type="HAMAP-Rule" id="MF_02056"/>
    </source>
</evidence>
<comment type="pathway">
    <text evidence="3">Amino-acid biosynthesis; L-methionine biosynthesis via de novo pathway; L-homocysteine from O-succinyl-L-homoserine: step 1/1.</text>
</comment>
<dbReference type="HAMAP" id="MF_02056">
    <property type="entry name" value="MetZ"/>
    <property type="match status" value="1"/>
</dbReference>
<evidence type="ECO:0000256" key="2">
    <source>
        <dbReference type="ARBA" id="ARBA00022898"/>
    </source>
</evidence>
<evidence type="ECO:0000256" key="4">
    <source>
        <dbReference type="PIRSR" id="PIRSR001434-2"/>
    </source>
</evidence>
<dbReference type="PIRSF" id="PIRSF001434">
    <property type="entry name" value="CGS"/>
    <property type="match status" value="1"/>
</dbReference>
<dbReference type="Pfam" id="PF01053">
    <property type="entry name" value="Cys_Met_Meta_PP"/>
    <property type="match status" value="1"/>
</dbReference>
<dbReference type="EMBL" id="AP018052">
    <property type="protein sequence ID" value="BAZ93960.1"/>
    <property type="molecule type" value="Genomic_DNA"/>
</dbReference>
<dbReference type="InterPro" id="IPR006234">
    <property type="entry name" value="O-succ-hSer_sulfhydrylase"/>
</dbReference>
<keyword evidence="7" id="KW-1185">Reference proteome</keyword>
<feature type="modified residue" description="N6-(pyridoxal phosphate)lysine" evidence="3 4">
    <location>
        <position position="223"/>
    </location>
</feature>
<protein>
    <recommendedName>
        <fullName evidence="3">O-succinylhomoserine sulfhydrylase</fullName>
        <shortName evidence="3">OSH sulfhydrylase</shortName>
        <shortName evidence="3">OSHS sulfhydrylase</shortName>
        <ecNumber evidence="3">2.5.1.-</ecNumber>
    </recommendedName>
</protein>
<dbReference type="Gene3D" id="3.90.1150.10">
    <property type="entry name" value="Aspartate Aminotransferase, domain 1"/>
    <property type="match status" value="1"/>
</dbReference>
<proteinExistence type="inferred from homology"/>
<keyword evidence="6" id="KW-0456">Lyase</keyword>
<evidence type="ECO:0000313" key="7">
    <source>
        <dbReference type="Proteomes" id="UP000218765"/>
    </source>
</evidence>
<dbReference type="SUPFAM" id="SSF53383">
    <property type="entry name" value="PLP-dependent transferases"/>
    <property type="match status" value="1"/>
</dbReference>
<dbReference type="NCBIfam" id="TIGR01325">
    <property type="entry name" value="O_suc_HS_sulf"/>
    <property type="match status" value="1"/>
</dbReference>
<comment type="subunit">
    <text evidence="3">Homotetramer.</text>
</comment>
<evidence type="ECO:0000313" key="6">
    <source>
        <dbReference type="EMBL" id="BAZ93960.1"/>
    </source>
</evidence>
<dbReference type="GO" id="GO:0016846">
    <property type="term" value="F:carbon-sulfur lyase activity"/>
    <property type="evidence" value="ECO:0007669"/>
    <property type="project" value="TreeGrafter"/>
</dbReference>
<dbReference type="Gene3D" id="3.40.640.10">
    <property type="entry name" value="Type I PLP-dependent aspartate aminotransferase-like (Major domain)"/>
    <property type="match status" value="1"/>
</dbReference>
<comment type="similarity">
    <text evidence="3">Belongs to the trans-sulfuration enzymes family. MetZ subfamily.</text>
</comment>
<dbReference type="InterPro" id="IPR015422">
    <property type="entry name" value="PyrdxlP-dep_Trfase_small"/>
</dbReference>
<dbReference type="FunFam" id="3.40.640.10:FF:000046">
    <property type="entry name" value="Cystathionine gamma-lyase"/>
    <property type="match status" value="1"/>
</dbReference>
<comment type="function">
    <text evidence="3">Catalyzes the formation of L-homocysteine from O-succinyl-L-homoserine (OSHS) and hydrogen sulfide.</text>
</comment>
<comment type="cofactor">
    <cofactor evidence="1 3 5">
        <name>pyridoxal 5'-phosphate</name>
        <dbReference type="ChEBI" id="CHEBI:597326"/>
    </cofactor>
</comment>
<sequence>MQGTPMNNNDNDKDKDKDRDYGLATLAVRAGQVRTPEGEHAEAIFPTSSYVFGSAREAAARFAGEEPGNIYSRFTNPTVRTFQDRLAAMEGGEACVATASGMAAILATCLGLLRAGDHIVSSRSIFGTTTVLFNNYLARCGIETSYVELSDNAAWEAAIRPETRMLFLETPSNPLTELGDVRALADIAHAHDCLLVVDNCFCTPILQRPLDQGADIVIHSATKYLDGQGRCIGGAVVGDAERVGQEVFGFLRTAGPTMSPFNAWVFLKGLETLKVRMQAHCANAAELARWLETHPAIERVYYPGLESHPQHALARAQQQDFGGIVSFDVKGGREAAWQVIDATELLSITANLGDTKSTITHPATTTHGRLTPEARHDAGIGDGLIRVAVGLEEIADIQADLARGLDAVAG</sequence>
<dbReference type="KEGG" id="ttc:FOKN1_1565"/>
<dbReference type="PROSITE" id="PS00868">
    <property type="entry name" value="CYS_MET_METAB_PP"/>
    <property type="match status" value="1"/>
</dbReference>
<gene>
    <name evidence="3" type="primary">metZ</name>
    <name evidence="6" type="ORF">FOKN1_1565</name>
</gene>
<dbReference type="GO" id="GO:0016765">
    <property type="term" value="F:transferase activity, transferring alkyl or aryl (other than methyl) groups"/>
    <property type="evidence" value="ECO:0007669"/>
    <property type="project" value="UniProtKB-UniRule"/>
</dbReference>
<dbReference type="EC" id="2.5.1.-" evidence="3"/>
<dbReference type="NCBIfam" id="NF006003">
    <property type="entry name" value="PRK08133.1"/>
    <property type="match status" value="1"/>
</dbReference>